<feature type="coiled-coil region" evidence="1">
    <location>
        <begin position="1"/>
        <end position="63"/>
    </location>
</feature>
<keyword evidence="1" id="KW-0175">Coiled coil</keyword>
<accession>A0A090XEV9</accession>
<evidence type="ECO:0000313" key="2">
    <source>
        <dbReference type="EMBL" id="JAC93548.1"/>
    </source>
</evidence>
<dbReference type="EMBL" id="GBIH01001162">
    <property type="protein sequence ID" value="JAC93548.1"/>
    <property type="molecule type" value="mRNA"/>
</dbReference>
<feature type="non-terminal residue" evidence="2">
    <location>
        <position position="1"/>
    </location>
</feature>
<organism evidence="2">
    <name type="scientific">Ixodes ricinus</name>
    <name type="common">Common tick</name>
    <name type="synonym">Acarus ricinus</name>
    <dbReference type="NCBI Taxonomy" id="34613"/>
    <lineage>
        <taxon>Eukaryota</taxon>
        <taxon>Metazoa</taxon>
        <taxon>Ecdysozoa</taxon>
        <taxon>Arthropoda</taxon>
        <taxon>Chelicerata</taxon>
        <taxon>Arachnida</taxon>
        <taxon>Acari</taxon>
        <taxon>Parasitiformes</taxon>
        <taxon>Ixodida</taxon>
        <taxon>Ixodoidea</taxon>
        <taxon>Ixodidae</taxon>
        <taxon>Ixodinae</taxon>
        <taxon>Ixodes</taxon>
    </lineage>
</organism>
<name>A0A090XEV9_IXORI</name>
<proteinExistence type="evidence at transcript level"/>
<dbReference type="AlphaFoldDB" id="A0A090XEV9"/>
<protein>
    <submittedName>
        <fullName evidence="2">Uncharacterized protein</fullName>
    </submittedName>
</protein>
<reference evidence="2" key="1">
    <citation type="journal article" date="2015" name="PLoS Negl. Trop. Dis.">
        <title>Deep Sequencing Analysis of the Ixodes ricinus Haemocytome.</title>
        <authorList>
            <person name="Kotsyfakis M."/>
            <person name="Kopacek P."/>
            <person name="Franta Z."/>
            <person name="Pedra J.H."/>
            <person name="Ribeiro J.M."/>
        </authorList>
    </citation>
    <scope>NUCLEOTIDE SEQUENCE</scope>
</reference>
<dbReference type="Gene3D" id="1.10.287.950">
    <property type="entry name" value="Methyl-accepting chemotaxis protein"/>
    <property type="match status" value="1"/>
</dbReference>
<sequence>IVQTNKKMTEVLTRIENIEKKLNLQSAQHDSTIQKLDNQEKTIESIEKSANLLSKQYDDLLKKIDWLTTFTNDVMKITKEIEQLAFDNDTRMKDLKWPVENMEQYSRRRNVEIHGISPHVHEDLLTALPR</sequence>
<evidence type="ECO:0000256" key="1">
    <source>
        <dbReference type="SAM" id="Coils"/>
    </source>
</evidence>
<feature type="non-terminal residue" evidence="2">
    <location>
        <position position="130"/>
    </location>
</feature>